<feature type="domain" description="ProQ/FinO" evidence="5">
    <location>
        <begin position="37"/>
        <end position="150"/>
    </location>
</feature>
<evidence type="ECO:0000259" key="5">
    <source>
        <dbReference type="SMART" id="SM00945"/>
    </source>
</evidence>
<feature type="compositionally biased region" description="Basic residues" evidence="4">
    <location>
        <begin position="19"/>
        <end position="29"/>
    </location>
</feature>
<dbReference type="EMBL" id="UWPJ01000031">
    <property type="protein sequence ID" value="VCU71861.1"/>
    <property type="molecule type" value="Genomic_DNA"/>
</dbReference>
<organism evidence="6 7">
    <name type="scientific">Pigmentiphaga humi</name>
    <dbReference type="NCBI Taxonomy" id="2478468"/>
    <lineage>
        <taxon>Bacteria</taxon>
        <taxon>Pseudomonadati</taxon>
        <taxon>Pseudomonadota</taxon>
        <taxon>Betaproteobacteria</taxon>
        <taxon>Burkholderiales</taxon>
        <taxon>Alcaligenaceae</taxon>
        <taxon>Pigmentiphaga</taxon>
    </lineage>
</organism>
<dbReference type="RefSeq" id="WP_124081458.1">
    <property type="nucleotide sequence ID" value="NZ_UWPJ01000031.1"/>
</dbReference>
<dbReference type="InterPro" id="IPR023529">
    <property type="entry name" value="ProQ"/>
</dbReference>
<proteinExistence type="predicted"/>
<keyword evidence="7" id="KW-1185">Reference proteome</keyword>
<dbReference type="Gene3D" id="1.10.1710.10">
    <property type="entry name" value="ProQ/FinO domain"/>
    <property type="match status" value="1"/>
</dbReference>
<evidence type="ECO:0000313" key="6">
    <source>
        <dbReference type="EMBL" id="VCU71861.1"/>
    </source>
</evidence>
<dbReference type="PANTHER" id="PTHR38106">
    <property type="entry name" value="RNA CHAPERONE PROQ"/>
    <property type="match status" value="1"/>
</dbReference>
<dbReference type="SUPFAM" id="SSF48657">
    <property type="entry name" value="FinO-like"/>
    <property type="match status" value="1"/>
</dbReference>
<protein>
    <submittedName>
        <fullName evidence="6">ProP effector</fullName>
    </submittedName>
</protein>
<feature type="region of interest" description="Disordered" evidence="4">
    <location>
        <begin position="123"/>
        <end position="165"/>
    </location>
</feature>
<sequence>MGFEALAALKQQLAEQKKQQTRAPRKPPSRPRAAAQPAVDPVVVAISRLQRHFPGVFPKHPAPKLPLKIGIFDDLKQNAAHGLDAEILKQALAAWCQGKRYWSCLTEGSARVDLAGAPSGTVTAAEAQRARMLARRQQRQTKKPAKTPSPANAGDAPSSEPGDAS</sequence>
<dbReference type="InterPro" id="IPR036442">
    <property type="entry name" value="ProQ/FinO_sf"/>
</dbReference>
<dbReference type="GO" id="GO:0034057">
    <property type="term" value="F:RNA strand-exchange activity"/>
    <property type="evidence" value="ECO:0007669"/>
    <property type="project" value="InterPro"/>
</dbReference>
<keyword evidence="3" id="KW-0143">Chaperone</keyword>
<dbReference type="GO" id="GO:0010608">
    <property type="term" value="P:post-transcriptional regulation of gene expression"/>
    <property type="evidence" value="ECO:0007669"/>
    <property type="project" value="InterPro"/>
</dbReference>
<gene>
    <name evidence="6" type="primary">proQ</name>
    <name evidence="6" type="ORF">PIGHUM_03951</name>
</gene>
<name>A0A3P4B7E2_9BURK</name>
<accession>A0A3P4B7E2</accession>
<evidence type="ECO:0000256" key="2">
    <source>
        <dbReference type="ARBA" id="ARBA00022884"/>
    </source>
</evidence>
<feature type="region of interest" description="Disordered" evidence="4">
    <location>
        <begin position="13"/>
        <end position="37"/>
    </location>
</feature>
<evidence type="ECO:0000256" key="1">
    <source>
        <dbReference type="ARBA" id="ARBA00022490"/>
    </source>
</evidence>
<dbReference type="SMART" id="SM00945">
    <property type="entry name" value="ProQ"/>
    <property type="match status" value="1"/>
</dbReference>
<keyword evidence="1" id="KW-0963">Cytoplasm</keyword>
<dbReference type="PANTHER" id="PTHR38106:SF1">
    <property type="entry name" value="RNA CHAPERONE PROQ"/>
    <property type="match status" value="1"/>
</dbReference>
<evidence type="ECO:0000313" key="7">
    <source>
        <dbReference type="Proteomes" id="UP000277294"/>
    </source>
</evidence>
<keyword evidence="2" id="KW-0694">RNA-binding</keyword>
<dbReference type="OrthoDB" id="7025208at2"/>
<dbReference type="Pfam" id="PF04352">
    <property type="entry name" value="ProQ"/>
    <property type="match status" value="1"/>
</dbReference>
<reference evidence="6 7" key="1">
    <citation type="submission" date="2018-10" db="EMBL/GenBank/DDBJ databases">
        <authorList>
            <person name="Criscuolo A."/>
        </authorList>
    </citation>
    <scope>NUCLEOTIDE SEQUENCE [LARGE SCALE GENOMIC DNA]</scope>
    <source>
        <strain evidence="6">DnA1</strain>
    </source>
</reference>
<evidence type="ECO:0000256" key="4">
    <source>
        <dbReference type="SAM" id="MobiDB-lite"/>
    </source>
</evidence>
<feature type="compositionally biased region" description="Basic residues" evidence="4">
    <location>
        <begin position="132"/>
        <end position="145"/>
    </location>
</feature>
<dbReference type="GO" id="GO:0005829">
    <property type="term" value="C:cytosol"/>
    <property type="evidence" value="ECO:0007669"/>
    <property type="project" value="TreeGrafter"/>
</dbReference>
<evidence type="ECO:0000256" key="3">
    <source>
        <dbReference type="ARBA" id="ARBA00023186"/>
    </source>
</evidence>
<dbReference type="GO" id="GO:0033592">
    <property type="term" value="F:RNA strand annealing activity"/>
    <property type="evidence" value="ECO:0007669"/>
    <property type="project" value="InterPro"/>
</dbReference>
<dbReference type="AlphaFoldDB" id="A0A3P4B7E2"/>
<dbReference type="InterPro" id="IPR016103">
    <property type="entry name" value="ProQ/FinO"/>
</dbReference>
<dbReference type="Proteomes" id="UP000277294">
    <property type="component" value="Unassembled WGS sequence"/>
</dbReference>